<reference evidence="15 16" key="1">
    <citation type="submission" date="2020-08" db="EMBL/GenBank/DDBJ databases">
        <title>Edaphobacter telluris sp. nov. and Acidobacterium dinghuensis sp. nov., two acidobacteria isolated from forest soil.</title>
        <authorList>
            <person name="Fu J."/>
            <person name="Qiu L."/>
        </authorList>
    </citation>
    <scope>NUCLEOTIDE SEQUENCE [LARGE SCALE GENOMIC DNA]</scope>
    <source>
        <strain evidence="15">4Y35</strain>
    </source>
</reference>
<organism evidence="15 16">
    <name type="scientific">Alloacidobacterium dinghuense</name>
    <dbReference type="NCBI Taxonomy" id="2763107"/>
    <lineage>
        <taxon>Bacteria</taxon>
        <taxon>Pseudomonadati</taxon>
        <taxon>Acidobacteriota</taxon>
        <taxon>Terriglobia</taxon>
        <taxon>Terriglobales</taxon>
        <taxon>Acidobacteriaceae</taxon>
        <taxon>Alloacidobacterium</taxon>
    </lineage>
</organism>
<dbReference type="UniPathway" id="UPA00050">
    <property type="reaction ID" value="UER00463"/>
</dbReference>
<evidence type="ECO:0000256" key="11">
    <source>
        <dbReference type="ARBA" id="ARBA00023154"/>
    </source>
</evidence>
<dbReference type="GO" id="GO:0050661">
    <property type="term" value="F:NADP binding"/>
    <property type="evidence" value="ECO:0007669"/>
    <property type="project" value="InterPro"/>
</dbReference>
<evidence type="ECO:0000256" key="9">
    <source>
        <dbReference type="ARBA" id="ARBA00022915"/>
    </source>
</evidence>
<evidence type="ECO:0000256" key="7">
    <source>
        <dbReference type="ARBA" id="ARBA00022697"/>
    </source>
</evidence>
<keyword evidence="7" id="KW-0791">Threonine biosynthesis</keyword>
<evidence type="ECO:0000313" key="16">
    <source>
        <dbReference type="Proteomes" id="UP000515312"/>
    </source>
</evidence>
<dbReference type="InterPro" id="IPR000319">
    <property type="entry name" value="Asp-semialdehyde_DH_CS"/>
</dbReference>
<dbReference type="EC" id="1.2.1.11" evidence="5"/>
<accession>A0A7G8BJ09</accession>
<dbReference type="RefSeq" id="WP_186743483.1">
    <property type="nucleotide sequence ID" value="NZ_CP060394.1"/>
</dbReference>
<dbReference type="KEGG" id="adin:H7849_00395"/>
<dbReference type="Gene3D" id="3.30.360.10">
    <property type="entry name" value="Dihydrodipicolinate Reductase, domain 2"/>
    <property type="match status" value="1"/>
</dbReference>
<dbReference type="GO" id="GO:0019877">
    <property type="term" value="P:diaminopimelate biosynthetic process"/>
    <property type="evidence" value="ECO:0007669"/>
    <property type="project" value="UniProtKB-KW"/>
</dbReference>
<evidence type="ECO:0000256" key="12">
    <source>
        <dbReference type="ARBA" id="ARBA00023167"/>
    </source>
</evidence>
<evidence type="ECO:0000256" key="2">
    <source>
        <dbReference type="ARBA" id="ARBA00005021"/>
    </source>
</evidence>
<dbReference type="Gene3D" id="3.40.50.720">
    <property type="entry name" value="NAD(P)-binding Rossmann-like Domain"/>
    <property type="match status" value="1"/>
</dbReference>
<dbReference type="EMBL" id="CP060394">
    <property type="protein sequence ID" value="QNI32529.1"/>
    <property type="molecule type" value="Genomic_DNA"/>
</dbReference>
<proteinExistence type="inferred from homology"/>
<dbReference type="Pfam" id="PF02774">
    <property type="entry name" value="Semialdhyde_dhC"/>
    <property type="match status" value="1"/>
</dbReference>
<keyword evidence="11" id="KW-0457">Lysine biosynthesis</keyword>
<keyword evidence="9" id="KW-0220">Diaminopimelate biosynthesis</keyword>
<keyword evidence="16" id="KW-1185">Reference proteome</keyword>
<evidence type="ECO:0000259" key="14">
    <source>
        <dbReference type="SMART" id="SM00859"/>
    </source>
</evidence>
<dbReference type="FunFam" id="3.30.360.10:FF:000016">
    <property type="entry name" value="Probable aspartate-semialdehyde dehydrogenase"/>
    <property type="match status" value="1"/>
</dbReference>
<comment type="pathway">
    <text evidence="3">Amino-acid biosynthesis; L-threonine biosynthesis; L-threonine from L-aspartate: step 2/5.</text>
</comment>
<comment type="similarity">
    <text evidence="4">Belongs to the aspartate-semialdehyde dehydrogenase family.</text>
</comment>
<evidence type="ECO:0000256" key="3">
    <source>
        <dbReference type="ARBA" id="ARBA00005097"/>
    </source>
</evidence>
<dbReference type="GO" id="GO:0009086">
    <property type="term" value="P:methionine biosynthetic process"/>
    <property type="evidence" value="ECO:0007669"/>
    <property type="project" value="UniProtKB-KW"/>
</dbReference>
<dbReference type="PANTHER" id="PTHR46718">
    <property type="entry name" value="ASPARTATE-SEMIALDEHYDE DEHYDROGENASE"/>
    <property type="match status" value="1"/>
</dbReference>
<dbReference type="Proteomes" id="UP000515312">
    <property type="component" value="Chromosome"/>
</dbReference>
<dbReference type="GO" id="GO:0004073">
    <property type="term" value="F:aspartate-semialdehyde dehydrogenase activity"/>
    <property type="evidence" value="ECO:0007669"/>
    <property type="project" value="UniProtKB-EC"/>
</dbReference>
<evidence type="ECO:0000256" key="8">
    <source>
        <dbReference type="ARBA" id="ARBA00022857"/>
    </source>
</evidence>
<evidence type="ECO:0000256" key="4">
    <source>
        <dbReference type="ARBA" id="ARBA00010584"/>
    </source>
</evidence>
<sequence>MRRQKIGILGATGMVGQRFIQLLEHHPWFEIAWLAASDKSSGKSYGDAVKWKLDTTLPAHIAKMPVSPATPEGAPKVVFAALDSDIARDLEPKFAAAGCAVISNSSAFRMQEDVPLVIPEVNADHLPLLENQSWRKQSGGYIVTNPNCSAIGLVLALKPLEERFGIESIFVSTMQAVSGAGYPGVASLDILGNVVPYIKSEEEKMQEETLKLLGSLKGSRIESLAAKISAHCNRVPVEDGHTESVSVKLRKPATREEILAAWGDFKPLAGQNLPTAPAQPIEFVSADDRPQPRLDRMRGNGMASTVGRLRPCPLLDWKFTVLSHNTIRGAAGAALLNAELLVSLGKLDPVAVTA</sequence>
<keyword evidence="6" id="KW-0028">Amino-acid biosynthesis</keyword>
<dbReference type="PROSITE" id="PS01103">
    <property type="entry name" value="ASD"/>
    <property type="match status" value="1"/>
</dbReference>
<dbReference type="CDD" id="cd18130">
    <property type="entry name" value="ASADH_C_arch_fung_like"/>
    <property type="match status" value="1"/>
</dbReference>
<feature type="active site" description="Proton acceptor" evidence="13">
    <location>
        <position position="241"/>
    </location>
</feature>
<dbReference type="InterPro" id="IPR036291">
    <property type="entry name" value="NAD(P)-bd_dom_sf"/>
</dbReference>
<dbReference type="AlphaFoldDB" id="A0A7G8BJ09"/>
<dbReference type="Pfam" id="PF01118">
    <property type="entry name" value="Semialdhyde_dh"/>
    <property type="match status" value="1"/>
</dbReference>
<feature type="domain" description="Semialdehyde dehydrogenase NAD-binding" evidence="14">
    <location>
        <begin position="5"/>
        <end position="129"/>
    </location>
</feature>
<evidence type="ECO:0000256" key="1">
    <source>
        <dbReference type="ARBA" id="ARBA00002492"/>
    </source>
</evidence>
<dbReference type="SUPFAM" id="SSF51735">
    <property type="entry name" value="NAD(P)-binding Rossmann-fold domains"/>
    <property type="match status" value="1"/>
</dbReference>
<dbReference type="GO" id="GO:0051287">
    <property type="term" value="F:NAD binding"/>
    <property type="evidence" value="ECO:0007669"/>
    <property type="project" value="InterPro"/>
</dbReference>
<feature type="active site" description="Acyl-thioester intermediate" evidence="13">
    <location>
        <position position="148"/>
    </location>
</feature>
<dbReference type="GO" id="GO:0009089">
    <property type="term" value="P:lysine biosynthetic process via diaminopimelate"/>
    <property type="evidence" value="ECO:0007669"/>
    <property type="project" value="UniProtKB-UniPathway"/>
</dbReference>
<dbReference type="PIRSF" id="PIRSF000148">
    <property type="entry name" value="ASA_dh"/>
    <property type="match status" value="1"/>
</dbReference>
<comment type="pathway">
    <text evidence="2">Amino-acid biosynthesis; L-methionine biosynthesis via de novo pathway; L-homoserine from L-aspartate: step 2/3.</text>
</comment>
<dbReference type="UniPathway" id="UPA00051">
    <property type="reaction ID" value="UER00464"/>
</dbReference>
<comment type="function">
    <text evidence="1">Catalyzes the NADPH-dependent formation of L-aspartate-semialdehyde (L-ASA) by the reductive dephosphorylation of L-aspartyl-4-phosphate.</text>
</comment>
<dbReference type="GO" id="GO:0046983">
    <property type="term" value="F:protein dimerization activity"/>
    <property type="evidence" value="ECO:0007669"/>
    <property type="project" value="InterPro"/>
</dbReference>
<dbReference type="SMART" id="SM00859">
    <property type="entry name" value="Semialdhyde_dh"/>
    <property type="match status" value="1"/>
</dbReference>
<name>A0A7G8BJ09_9BACT</name>
<keyword evidence="12" id="KW-0486">Methionine biosynthesis</keyword>
<dbReference type="NCBIfam" id="TIGR00978">
    <property type="entry name" value="asd_EA"/>
    <property type="match status" value="1"/>
</dbReference>
<dbReference type="InterPro" id="IPR005676">
    <property type="entry name" value="Asp_semi-ald_DH_pep-lack"/>
</dbReference>
<dbReference type="InterPro" id="IPR012280">
    <property type="entry name" value="Semialdhyde_DH_dimer_dom"/>
</dbReference>
<evidence type="ECO:0000256" key="6">
    <source>
        <dbReference type="ARBA" id="ARBA00022605"/>
    </source>
</evidence>
<evidence type="ECO:0000256" key="5">
    <source>
        <dbReference type="ARBA" id="ARBA00013120"/>
    </source>
</evidence>
<dbReference type="CDD" id="cd02315">
    <property type="entry name" value="ScASADH_like_N"/>
    <property type="match status" value="1"/>
</dbReference>
<dbReference type="UniPathway" id="UPA00034">
    <property type="reaction ID" value="UER00016"/>
</dbReference>
<dbReference type="GO" id="GO:0009088">
    <property type="term" value="P:threonine biosynthetic process"/>
    <property type="evidence" value="ECO:0007669"/>
    <property type="project" value="UniProtKB-UniPathway"/>
</dbReference>
<evidence type="ECO:0000256" key="10">
    <source>
        <dbReference type="ARBA" id="ARBA00023002"/>
    </source>
</evidence>
<evidence type="ECO:0000256" key="13">
    <source>
        <dbReference type="PIRSR" id="PIRSR000148-1"/>
    </source>
</evidence>
<dbReference type="PANTHER" id="PTHR46718:SF1">
    <property type="entry name" value="ASPARTATE-SEMIALDEHYDE DEHYDROGENASE"/>
    <property type="match status" value="1"/>
</dbReference>
<dbReference type="NCBIfam" id="NF006416">
    <property type="entry name" value="PRK08664.1"/>
    <property type="match status" value="1"/>
</dbReference>
<gene>
    <name evidence="15" type="primary">asd</name>
    <name evidence="15" type="ORF">H7849_00395</name>
</gene>
<dbReference type="InterPro" id="IPR000534">
    <property type="entry name" value="Semialdehyde_DH_NAD-bd"/>
</dbReference>
<dbReference type="SUPFAM" id="SSF55347">
    <property type="entry name" value="Glyceraldehyde-3-phosphate dehydrogenase-like, C-terminal domain"/>
    <property type="match status" value="1"/>
</dbReference>
<keyword evidence="10 15" id="KW-0560">Oxidoreductase</keyword>
<dbReference type="InterPro" id="IPR051823">
    <property type="entry name" value="ASADH-related"/>
</dbReference>
<evidence type="ECO:0000313" key="15">
    <source>
        <dbReference type="EMBL" id="QNI32529.1"/>
    </source>
</evidence>
<protein>
    <recommendedName>
        <fullName evidence="5">aspartate-semialdehyde dehydrogenase</fullName>
        <ecNumber evidence="5">1.2.1.11</ecNumber>
    </recommendedName>
</protein>
<keyword evidence="8" id="KW-0521">NADP</keyword>